<dbReference type="RefSeq" id="WP_048164805.1">
    <property type="nucleotide sequence ID" value="NZ_CP006019.1"/>
</dbReference>
<dbReference type="EMBL" id="CP006019">
    <property type="protein sequence ID" value="AIF69222.1"/>
    <property type="molecule type" value="Genomic_DNA"/>
</dbReference>
<protein>
    <submittedName>
        <fullName evidence="1">Uncharacterized protein</fullName>
    </submittedName>
</protein>
<gene>
    <name evidence="1" type="ORF">PAP_04025</name>
</gene>
<accession>A0A075LTE3</accession>
<dbReference type="Proteomes" id="UP000027981">
    <property type="component" value="Chromosome"/>
</dbReference>
<name>A0A075LTE3_9EURY</name>
<dbReference type="GeneID" id="24841932"/>
<reference evidence="2" key="1">
    <citation type="submission" date="2013-06" db="EMBL/GenBank/DDBJ databases">
        <title>Complete Genome Sequence of Hyperthermophilic Palaeococcus pacificus DY20341T, Isolated from a Deep-Sea Hydrothermal Sediments.</title>
        <authorList>
            <person name="Zeng X."/>
            <person name="Shao Z."/>
        </authorList>
    </citation>
    <scope>NUCLEOTIDE SEQUENCE [LARGE SCALE GENOMIC DNA]</scope>
    <source>
        <strain evidence="2">DY20341</strain>
    </source>
</reference>
<dbReference type="HOGENOM" id="CLU_2766295_0_0_2"/>
<dbReference type="AlphaFoldDB" id="A0A075LTE3"/>
<organism evidence="1 2">
    <name type="scientific">Palaeococcus pacificus DY20341</name>
    <dbReference type="NCBI Taxonomy" id="1343739"/>
    <lineage>
        <taxon>Archaea</taxon>
        <taxon>Methanobacteriati</taxon>
        <taxon>Methanobacteriota</taxon>
        <taxon>Thermococci</taxon>
        <taxon>Thermococcales</taxon>
        <taxon>Thermococcaceae</taxon>
        <taxon>Palaeococcus</taxon>
    </lineage>
</organism>
<evidence type="ECO:0000313" key="1">
    <source>
        <dbReference type="EMBL" id="AIF69222.1"/>
    </source>
</evidence>
<keyword evidence="2" id="KW-1185">Reference proteome</keyword>
<dbReference type="KEGG" id="ppac:PAP_04025"/>
<proteinExistence type="predicted"/>
<reference evidence="1 2" key="2">
    <citation type="journal article" date="2015" name="Genome Announc.">
        <title>Complete Genome Sequence of Hyperthermophilic Piezophilic Archaeon Palaeococcus pacificus DY20341T, Isolated from Deep-Sea Hydrothermal Sediments.</title>
        <authorList>
            <person name="Zeng X."/>
            <person name="Jebbar M."/>
            <person name="Shao Z."/>
        </authorList>
    </citation>
    <scope>NUCLEOTIDE SEQUENCE [LARGE SCALE GENOMIC DNA]</scope>
    <source>
        <strain evidence="1 2">DY20341</strain>
    </source>
</reference>
<dbReference type="OrthoDB" id="93309at2157"/>
<dbReference type="eggNOG" id="ENOG502N594">
    <property type="taxonomic scope" value="Archaea"/>
</dbReference>
<evidence type="ECO:0000313" key="2">
    <source>
        <dbReference type="Proteomes" id="UP000027981"/>
    </source>
</evidence>
<sequence>MTQSPKLRALLKMIEDLGEDASWPLIVNRASDYGLKFIELKPLIKLAEKRGYIIEEGGFYRLNVKIKRKG</sequence>